<dbReference type="AlphaFoldDB" id="A0A918M7B7"/>
<protein>
    <submittedName>
        <fullName evidence="1">Uncharacterized protein</fullName>
    </submittedName>
</protein>
<keyword evidence="2" id="KW-1185">Reference proteome</keyword>
<organism evidence="1 2">
    <name type="scientific">Streptomyces lavendofoliae</name>
    <dbReference type="NCBI Taxonomy" id="67314"/>
    <lineage>
        <taxon>Bacteria</taxon>
        <taxon>Bacillati</taxon>
        <taxon>Actinomycetota</taxon>
        <taxon>Actinomycetes</taxon>
        <taxon>Kitasatosporales</taxon>
        <taxon>Streptomycetaceae</taxon>
        <taxon>Streptomyces</taxon>
    </lineage>
</organism>
<dbReference type="Proteomes" id="UP000636661">
    <property type="component" value="Unassembled WGS sequence"/>
</dbReference>
<evidence type="ECO:0000313" key="2">
    <source>
        <dbReference type="Proteomes" id="UP000636661"/>
    </source>
</evidence>
<reference evidence="1" key="1">
    <citation type="journal article" date="2014" name="Int. J. Syst. Evol. Microbiol.">
        <title>Complete genome sequence of Corynebacterium casei LMG S-19264T (=DSM 44701T), isolated from a smear-ripened cheese.</title>
        <authorList>
            <consortium name="US DOE Joint Genome Institute (JGI-PGF)"/>
            <person name="Walter F."/>
            <person name="Albersmeier A."/>
            <person name="Kalinowski J."/>
            <person name="Ruckert C."/>
        </authorList>
    </citation>
    <scope>NUCLEOTIDE SEQUENCE</scope>
    <source>
        <strain evidence="1">JCM 4391</strain>
    </source>
</reference>
<gene>
    <name evidence="1" type="ORF">GCM10010274_53330</name>
</gene>
<sequence length="97" mass="9849">MQCLTVTARFRRESTAGYRSAAMHIRRAGQPPTVDGSGLEPTDYKLVMGATAAQGFEVGGGAVAGGSLDVDEVADGAAVGEGTDLGADHVVEERTGP</sequence>
<reference evidence="1" key="2">
    <citation type="submission" date="2020-09" db="EMBL/GenBank/DDBJ databases">
        <authorList>
            <person name="Sun Q."/>
            <person name="Ohkuma M."/>
        </authorList>
    </citation>
    <scope>NUCLEOTIDE SEQUENCE</scope>
    <source>
        <strain evidence="1">JCM 4391</strain>
    </source>
</reference>
<evidence type="ECO:0000313" key="1">
    <source>
        <dbReference type="EMBL" id="GGU57786.1"/>
    </source>
</evidence>
<dbReference type="EMBL" id="BMTP01000016">
    <property type="protein sequence ID" value="GGU57786.1"/>
    <property type="molecule type" value="Genomic_DNA"/>
</dbReference>
<proteinExistence type="predicted"/>
<accession>A0A918M7B7</accession>
<comment type="caution">
    <text evidence="1">The sequence shown here is derived from an EMBL/GenBank/DDBJ whole genome shotgun (WGS) entry which is preliminary data.</text>
</comment>
<name>A0A918M7B7_9ACTN</name>